<dbReference type="KEGG" id="psoj:PHYSODRAFT_256451"/>
<keyword evidence="3" id="KW-1185">Reference proteome</keyword>
<evidence type="ECO:0000256" key="1">
    <source>
        <dbReference type="SAM" id="MobiDB-lite"/>
    </source>
</evidence>
<dbReference type="PANTHER" id="PTHR46586">
    <property type="entry name" value="ANKYRIN REPEAT-CONTAINING PROTEIN"/>
    <property type="match status" value="1"/>
</dbReference>
<evidence type="ECO:0000313" key="2">
    <source>
        <dbReference type="EMBL" id="EGZ18602.1"/>
    </source>
</evidence>
<dbReference type="OMA" id="WESNLFV"/>
<feature type="region of interest" description="Disordered" evidence="1">
    <location>
        <begin position="1"/>
        <end position="20"/>
    </location>
</feature>
<gene>
    <name evidence="2" type="ORF">PHYSODRAFT_256451</name>
</gene>
<dbReference type="InParanoid" id="G4ZGF7"/>
<protein>
    <submittedName>
        <fullName evidence="2">Uncharacterized protein</fullName>
    </submittedName>
</protein>
<proteinExistence type="predicted"/>
<dbReference type="SUPFAM" id="SSF48403">
    <property type="entry name" value="Ankyrin repeat"/>
    <property type="match status" value="1"/>
</dbReference>
<name>G4ZGF7_PHYSP</name>
<dbReference type="Proteomes" id="UP000002640">
    <property type="component" value="Unassembled WGS sequence"/>
</dbReference>
<feature type="compositionally biased region" description="Basic and acidic residues" evidence="1">
    <location>
        <begin position="527"/>
        <end position="554"/>
    </location>
</feature>
<evidence type="ECO:0000313" key="3">
    <source>
        <dbReference type="Proteomes" id="UP000002640"/>
    </source>
</evidence>
<reference evidence="2 3" key="1">
    <citation type="journal article" date="2006" name="Science">
        <title>Phytophthora genome sequences uncover evolutionary origins and mechanisms of pathogenesis.</title>
        <authorList>
            <person name="Tyler B.M."/>
            <person name="Tripathy S."/>
            <person name="Zhang X."/>
            <person name="Dehal P."/>
            <person name="Jiang R.H."/>
            <person name="Aerts A."/>
            <person name="Arredondo F.D."/>
            <person name="Baxter L."/>
            <person name="Bensasson D."/>
            <person name="Beynon J.L."/>
            <person name="Chapman J."/>
            <person name="Damasceno C.M."/>
            <person name="Dorrance A.E."/>
            <person name="Dou D."/>
            <person name="Dickerman A.W."/>
            <person name="Dubchak I.L."/>
            <person name="Garbelotto M."/>
            <person name="Gijzen M."/>
            <person name="Gordon S.G."/>
            <person name="Govers F."/>
            <person name="Grunwald N.J."/>
            <person name="Huang W."/>
            <person name="Ivors K.L."/>
            <person name="Jones R.W."/>
            <person name="Kamoun S."/>
            <person name="Krampis K."/>
            <person name="Lamour K.H."/>
            <person name="Lee M.K."/>
            <person name="McDonald W.H."/>
            <person name="Medina M."/>
            <person name="Meijer H.J."/>
            <person name="Nordberg E.K."/>
            <person name="Maclean D.J."/>
            <person name="Ospina-Giraldo M.D."/>
            <person name="Morris P.F."/>
            <person name="Phuntumart V."/>
            <person name="Putnam N.H."/>
            <person name="Rash S."/>
            <person name="Rose J.K."/>
            <person name="Sakihama Y."/>
            <person name="Salamov A.A."/>
            <person name="Savidor A."/>
            <person name="Scheuring C.F."/>
            <person name="Smith B.M."/>
            <person name="Sobral B.W."/>
            <person name="Terry A."/>
            <person name="Torto-Alalibo T.A."/>
            <person name="Win J."/>
            <person name="Xu Z."/>
            <person name="Zhang H."/>
            <person name="Grigoriev I.V."/>
            <person name="Rokhsar D.S."/>
            <person name="Boore J.L."/>
        </authorList>
    </citation>
    <scope>NUCLEOTIDE SEQUENCE [LARGE SCALE GENOMIC DNA]</scope>
    <source>
        <strain evidence="2 3">P6497</strain>
    </source>
</reference>
<dbReference type="InterPro" id="IPR036770">
    <property type="entry name" value="Ankyrin_rpt-contain_sf"/>
</dbReference>
<accession>G4ZGF7</accession>
<dbReference type="RefSeq" id="XP_009527660.1">
    <property type="nucleotide sequence ID" value="XM_009529365.1"/>
</dbReference>
<feature type="region of interest" description="Disordered" evidence="1">
    <location>
        <begin position="526"/>
        <end position="568"/>
    </location>
</feature>
<dbReference type="Gene3D" id="1.25.40.20">
    <property type="entry name" value="Ankyrin repeat-containing domain"/>
    <property type="match status" value="1"/>
</dbReference>
<dbReference type="InterPro" id="IPR052050">
    <property type="entry name" value="SecEffector_AnkRepeat"/>
</dbReference>
<dbReference type="PANTHER" id="PTHR46586:SF3">
    <property type="entry name" value="ANKYRIN REPEAT-CONTAINING PROTEIN"/>
    <property type="match status" value="1"/>
</dbReference>
<dbReference type="AlphaFoldDB" id="G4ZGF7"/>
<organism evidence="2 3">
    <name type="scientific">Phytophthora sojae (strain P6497)</name>
    <name type="common">Soybean stem and root rot agent</name>
    <name type="synonym">Phytophthora megasperma f. sp. glycines</name>
    <dbReference type="NCBI Taxonomy" id="1094619"/>
    <lineage>
        <taxon>Eukaryota</taxon>
        <taxon>Sar</taxon>
        <taxon>Stramenopiles</taxon>
        <taxon>Oomycota</taxon>
        <taxon>Peronosporomycetes</taxon>
        <taxon>Peronosporales</taxon>
        <taxon>Peronosporaceae</taxon>
        <taxon>Phytophthora</taxon>
    </lineage>
</organism>
<sequence>MDPAASAPEGASDPRPLKRPKHAKLPDKILALPHVLKLLQTFLMTPERATIEAARTGNMPWLAQLLENYDCEVPQAMVYAAANGQLRAAVMQFFAFFHCALTDETRRILLKSLELQACGAAHAVLNDAAGNGQLEVVKCVVKHANENGYEWRFLVTSSGSEALARAITGKHAGVVDYLLQASGFRWNLVDAFEAAVVTDNEVLVEKIYELFSQREGDFKLFIELAWWGKLRGVQYLYRNGYASPELVNEAFLKTAGFHWSPVVIYLHDTGLITSDVFDKAFIMAVSATWTTTKTVEYFCHLKRASAEARSKAFVTAHCPERVKILLENERISDASIIDAFTLSGYAHRYLSKHYLSRSIDFVKLLGKNACIPAEVIGEVFVTAASKNCPELVGLLRNDPRMSGEMVEKAFVGAAGEEDCKLVQSLYDKKILSPETILAAFESAAAMGSDDVVKEIVMYLSDAAHVPRLIRLKSFVEALGATEDLVKKSFIREVICDQLFDARAPERFETLAKCMDKWAVHGTGSKARLSEPDVSDLEKPRQKWFRSQEQRERGAHCSPGSSLREILEG</sequence>
<dbReference type="EMBL" id="JH159154">
    <property type="protein sequence ID" value="EGZ18602.1"/>
    <property type="molecule type" value="Genomic_DNA"/>
</dbReference>
<dbReference type="GeneID" id="20638746"/>
<dbReference type="SMR" id="G4ZGF7"/>